<reference evidence="1 2" key="1">
    <citation type="journal article" date="2012" name="Front. Microbiol.">
        <title>Complete genome of Ignavibacterium album, a metabolically versatile, flagellated, facultative anaerobe from the phylum Chlorobi.</title>
        <authorList>
            <person name="Liu Z."/>
            <person name="Frigaard N.-U."/>
            <person name="Vogl K."/>
            <person name="Iino T."/>
            <person name="Ohkuma M."/>
            <person name="Overmann J."/>
            <person name="Bryant D.A."/>
        </authorList>
    </citation>
    <scope>NUCLEOTIDE SEQUENCE [LARGE SCALE GENOMIC DNA]</scope>
    <source>
        <strain evidence="2">DSM 19864 / JCM 16511 / NBRC 101810 / Mat9-16</strain>
    </source>
</reference>
<dbReference type="STRING" id="945713.IALB_0669"/>
<dbReference type="KEGG" id="ial:IALB_0669"/>
<gene>
    <name evidence="1" type="ordered locus">IALB_0669</name>
</gene>
<protein>
    <submittedName>
        <fullName evidence="1">Uncharacterized protein</fullName>
    </submittedName>
</protein>
<accession>I0AHC4</accession>
<dbReference type="OrthoDB" id="10004283at2"/>
<organism evidence="1 2">
    <name type="scientific">Ignavibacterium album (strain DSM 19864 / JCM 16511 / NBRC 101810 / Mat9-16)</name>
    <dbReference type="NCBI Taxonomy" id="945713"/>
    <lineage>
        <taxon>Bacteria</taxon>
        <taxon>Pseudomonadati</taxon>
        <taxon>Ignavibacteriota</taxon>
        <taxon>Ignavibacteria</taxon>
        <taxon>Ignavibacteriales</taxon>
        <taxon>Ignavibacteriaceae</taxon>
        <taxon>Ignavibacterium</taxon>
    </lineage>
</organism>
<dbReference type="Proteomes" id="UP000007394">
    <property type="component" value="Chromosome"/>
</dbReference>
<dbReference type="AlphaFoldDB" id="I0AHC4"/>
<evidence type="ECO:0000313" key="1">
    <source>
        <dbReference type="EMBL" id="AFH48381.1"/>
    </source>
</evidence>
<dbReference type="Gene3D" id="2.120.10.30">
    <property type="entry name" value="TolB, C-terminal domain"/>
    <property type="match status" value="1"/>
</dbReference>
<name>I0AHC4_IGNAJ</name>
<dbReference type="InterPro" id="IPR011042">
    <property type="entry name" value="6-blade_b-propeller_TolB-like"/>
</dbReference>
<proteinExistence type="predicted"/>
<dbReference type="EMBL" id="CP003418">
    <property type="protein sequence ID" value="AFH48381.1"/>
    <property type="molecule type" value="Genomic_DNA"/>
</dbReference>
<evidence type="ECO:0000313" key="2">
    <source>
        <dbReference type="Proteomes" id="UP000007394"/>
    </source>
</evidence>
<dbReference type="RefSeq" id="WP_014559539.1">
    <property type="nucleotide sequence ID" value="NC_017464.1"/>
</dbReference>
<dbReference type="HOGENOM" id="CLU_823298_0_0_10"/>
<sequence length="337" mass="39209">MVKLKTFGLGLFFTLLFTMIIFSQSIKVNFYKKASKVKSIKITNEILIGDISFLDINKDGNILISDRIGNAVYLLDKEGKLVKTLTPDSCNPGFNWRPYQAYFDKQGNIIVLNSIPWGYRFWGNGNCRGEMDITFIQPLHISFLSDNSIVGYYTFEEGHHLKMMNDKGKEKFRFGEFPKEYRRLLYRFEGGGLVTDKDDNIYQLNPPSPEIFKYNKRGQIIQKFVKIPTYFRKIERDLSSSDPKTVFSEIPKLLKDKTIALSLFEYDTDKIMVQLYNGNFFGIQIYDLKGKYLLKDEIILDRHIFAAKYGLIYLVYQPEPDDNGNLPNPVLEVYKLK</sequence>
<keyword evidence="2" id="KW-1185">Reference proteome</keyword>
<dbReference type="eggNOG" id="ENOG502ZJYQ">
    <property type="taxonomic scope" value="Bacteria"/>
</dbReference>
<dbReference type="SUPFAM" id="SSF101898">
    <property type="entry name" value="NHL repeat"/>
    <property type="match status" value="1"/>
</dbReference>